<evidence type="ECO:0000256" key="2">
    <source>
        <dbReference type="ARBA" id="ARBA00022475"/>
    </source>
</evidence>
<sequence>MSPIWVRRLSLTNVVVNVLIIVTGGAVRLTGSGLGCPTWPNCQPGAFHATPEMGIHGAIEWSNRLFGFVVAVVAIATLLATVLRKPRRTSLIKLALLVAIGVPLQAIIGLITVTTDLNPWVVSCHFLVSVGVLAAAYLGYVRSGEPDGVVEQSTPPAFRLLARLITVVSLTAIVLGVIVTGSGPHAGDPDSPRIPLDSAAMAQLHVDSVFLLLGLTVAAGLAAVALKAPARVTKAIWVLLGIELAQGGIGFVQFFTGLPEVLVGAHMLGSAILWMAALNVLVSIRVRHPLPQPRSPGAAESTVADIESDEPAEPLTPVEK</sequence>
<feature type="transmembrane region" description="Helical" evidence="13">
    <location>
        <begin position="236"/>
        <end position="255"/>
    </location>
</feature>
<keyword evidence="8" id="KW-0350">Heme biosynthesis</keyword>
<accession>A0A543B4E6</accession>
<dbReference type="InterPro" id="IPR050450">
    <property type="entry name" value="COX15/CtaA_HemeA_synthase"/>
</dbReference>
<protein>
    <submittedName>
        <fullName evidence="14">Cytochrome c oxidase assembly protein subunit 15</fullName>
    </submittedName>
</protein>
<feature type="transmembrane region" description="Helical" evidence="13">
    <location>
        <begin position="120"/>
        <end position="140"/>
    </location>
</feature>
<evidence type="ECO:0000256" key="10">
    <source>
        <dbReference type="ARBA" id="ARBA00023157"/>
    </source>
</evidence>
<feature type="transmembrane region" description="Helical" evidence="13">
    <location>
        <begin position="160"/>
        <end position="182"/>
    </location>
</feature>
<evidence type="ECO:0000256" key="8">
    <source>
        <dbReference type="ARBA" id="ARBA00023133"/>
    </source>
</evidence>
<keyword evidence="2" id="KW-1003">Cell membrane</keyword>
<keyword evidence="6" id="KW-0560">Oxidoreductase</keyword>
<feature type="transmembrane region" description="Helical" evidence="13">
    <location>
        <begin position="65"/>
        <end position="83"/>
    </location>
</feature>
<proteinExistence type="predicted"/>
<dbReference type="GO" id="GO:0006784">
    <property type="term" value="P:heme A biosynthetic process"/>
    <property type="evidence" value="ECO:0007669"/>
    <property type="project" value="InterPro"/>
</dbReference>
<dbReference type="GO" id="GO:0016020">
    <property type="term" value="C:membrane"/>
    <property type="evidence" value="ECO:0007669"/>
    <property type="project" value="UniProtKB-SubCell"/>
</dbReference>
<dbReference type="InterPro" id="IPR003780">
    <property type="entry name" value="COX15/CtaA_fam"/>
</dbReference>
<evidence type="ECO:0000256" key="12">
    <source>
        <dbReference type="SAM" id="MobiDB-lite"/>
    </source>
</evidence>
<dbReference type="OrthoDB" id="5241540at2"/>
<dbReference type="EMBL" id="VFOW01000001">
    <property type="protein sequence ID" value="TQL79663.1"/>
    <property type="molecule type" value="Genomic_DNA"/>
</dbReference>
<feature type="transmembrane region" description="Helical" evidence="13">
    <location>
        <begin position="95"/>
        <end position="114"/>
    </location>
</feature>
<evidence type="ECO:0000256" key="11">
    <source>
        <dbReference type="ARBA" id="ARBA00023444"/>
    </source>
</evidence>
<evidence type="ECO:0000256" key="1">
    <source>
        <dbReference type="ARBA" id="ARBA00004141"/>
    </source>
</evidence>
<dbReference type="Pfam" id="PF02628">
    <property type="entry name" value="COX15-CtaA"/>
    <property type="match status" value="1"/>
</dbReference>
<comment type="caution">
    <text evidence="14">The sequence shown here is derived from an EMBL/GenBank/DDBJ whole genome shotgun (WGS) entry which is preliminary data.</text>
</comment>
<dbReference type="GO" id="GO:0016491">
    <property type="term" value="F:oxidoreductase activity"/>
    <property type="evidence" value="ECO:0007669"/>
    <property type="project" value="UniProtKB-KW"/>
</dbReference>
<evidence type="ECO:0000256" key="6">
    <source>
        <dbReference type="ARBA" id="ARBA00023002"/>
    </source>
</evidence>
<comment type="subcellular location">
    <subcellularLocation>
        <location evidence="1">Membrane</location>
        <topology evidence="1">Multi-pass membrane protein</topology>
    </subcellularLocation>
</comment>
<dbReference type="GO" id="GO:0046872">
    <property type="term" value="F:metal ion binding"/>
    <property type="evidence" value="ECO:0007669"/>
    <property type="project" value="UniProtKB-KW"/>
</dbReference>
<keyword evidence="4" id="KW-0479">Metal-binding</keyword>
<organism evidence="14 15">
    <name type="scientific">Stackebrandtia endophytica</name>
    <dbReference type="NCBI Taxonomy" id="1496996"/>
    <lineage>
        <taxon>Bacteria</taxon>
        <taxon>Bacillati</taxon>
        <taxon>Actinomycetota</taxon>
        <taxon>Actinomycetes</taxon>
        <taxon>Glycomycetales</taxon>
        <taxon>Glycomycetaceae</taxon>
        <taxon>Stackebrandtia</taxon>
    </lineage>
</organism>
<evidence type="ECO:0000256" key="4">
    <source>
        <dbReference type="ARBA" id="ARBA00022723"/>
    </source>
</evidence>
<dbReference type="FunCoup" id="A0A543B4E6">
    <property type="interactions" value="152"/>
</dbReference>
<dbReference type="PANTHER" id="PTHR35457">
    <property type="entry name" value="HEME A SYNTHASE"/>
    <property type="match status" value="1"/>
</dbReference>
<keyword evidence="15" id="KW-1185">Reference proteome</keyword>
<feature type="transmembrane region" description="Helical" evidence="13">
    <location>
        <begin position="12"/>
        <end position="31"/>
    </location>
</feature>
<evidence type="ECO:0000256" key="3">
    <source>
        <dbReference type="ARBA" id="ARBA00022692"/>
    </source>
</evidence>
<feature type="transmembrane region" description="Helical" evidence="13">
    <location>
        <begin position="261"/>
        <end position="284"/>
    </location>
</feature>
<keyword evidence="3 13" id="KW-0812">Transmembrane</keyword>
<dbReference type="InParanoid" id="A0A543B4E6"/>
<keyword evidence="5 13" id="KW-1133">Transmembrane helix</keyword>
<keyword evidence="7" id="KW-0408">Iron</keyword>
<keyword evidence="9 13" id="KW-0472">Membrane</keyword>
<gene>
    <name evidence="14" type="ORF">FB566_5273</name>
</gene>
<evidence type="ECO:0000256" key="13">
    <source>
        <dbReference type="SAM" id="Phobius"/>
    </source>
</evidence>
<reference evidence="14 15" key="1">
    <citation type="submission" date="2019-06" db="EMBL/GenBank/DDBJ databases">
        <title>Sequencing the genomes of 1000 actinobacteria strains.</title>
        <authorList>
            <person name="Klenk H.-P."/>
        </authorList>
    </citation>
    <scope>NUCLEOTIDE SEQUENCE [LARGE SCALE GENOMIC DNA]</scope>
    <source>
        <strain evidence="14 15">DSM 45928</strain>
    </source>
</reference>
<name>A0A543B4E6_9ACTN</name>
<dbReference type="PANTHER" id="PTHR35457:SF1">
    <property type="entry name" value="HEME A SYNTHASE"/>
    <property type="match status" value="1"/>
</dbReference>
<evidence type="ECO:0000313" key="14">
    <source>
        <dbReference type="EMBL" id="TQL79663.1"/>
    </source>
</evidence>
<dbReference type="AlphaFoldDB" id="A0A543B4E6"/>
<feature type="transmembrane region" description="Helical" evidence="13">
    <location>
        <begin position="202"/>
        <end position="224"/>
    </location>
</feature>
<keyword evidence="10" id="KW-1015">Disulfide bond</keyword>
<feature type="region of interest" description="Disordered" evidence="12">
    <location>
        <begin position="292"/>
        <end position="320"/>
    </location>
</feature>
<dbReference type="Proteomes" id="UP000317043">
    <property type="component" value="Unassembled WGS sequence"/>
</dbReference>
<evidence type="ECO:0000256" key="5">
    <source>
        <dbReference type="ARBA" id="ARBA00022989"/>
    </source>
</evidence>
<evidence type="ECO:0000256" key="9">
    <source>
        <dbReference type="ARBA" id="ARBA00023136"/>
    </source>
</evidence>
<comment type="pathway">
    <text evidence="11">Porphyrin-containing compound metabolism.</text>
</comment>
<dbReference type="RefSeq" id="WP_142045129.1">
    <property type="nucleotide sequence ID" value="NZ_JBHTGS010000002.1"/>
</dbReference>
<evidence type="ECO:0000313" key="15">
    <source>
        <dbReference type="Proteomes" id="UP000317043"/>
    </source>
</evidence>
<evidence type="ECO:0000256" key="7">
    <source>
        <dbReference type="ARBA" id="ARBA00023004"/>
    </source>
</evidence>